<dbReference type="EMBL" id="JACCBU010000001">
    <property type="protein sequence ID" value="NYE69776.1"/>
    <property type="molecule type" value="Genomic_DNA"/>
</dbReference>
<evidence type="ECO:0000256" key="2">
    <source>
        <dbReference type="ARBA" id="ARBA00023002"/>
    </source>
</evidence>
<reference evidence="5 6" key="1">
    <citation type="submission" date="2020-07" db="EMBL/GenBank/DDBJ databases">
        <title>Sequencing the genomes of 1000 actinobacteria strains.</title>
        <authorList>
            <person name="Klenk H.-P."/>
        </authorList>
    </citation>
    <scope>NUCLEOTIDE SEQUENCE [LARGE SCALE GENOMIC DNA]</scope>
    <source>
        <strain evidence="5 6">DSM 22083</strain>
    </source>
</reference>
<dbReference type="AlphaFoldDB" id="A0A7Y9I3V2"/>
<dbReference type="InterPro" id="IPR036188">
    <property type="entry name" value="FAD/NAD-bd_sf"/>
</dbReference>
<dbReference type="PRINTS" id="PR00469">
    <property type="entry name" value="PNDRDTASEII"/>
</dbReference>
<evidence type="ECO:0000313" key="6">
    <source>
        <dbReference type="Proteomes" id="UP000569914"/>
    </source>
</evidence>
<comment type="catalytic activity">
    <reaction evidence="3">
        <text>[thioredoxin]-dithiol + NADP(+) = [thioredoxin]-disulfide + NADPH + H(+)</text>
        <dbReference type="Rhea" id="RHEA:20345"/>
        <dbReference type="Rhea" id="RHEA-COMP:10698"/>
        <dbReference type="Rhea" id="RHEA-COMP:10700"/>
        <dbReference type="ChEBI" id="CHEBI:15378"/>
        <dbReference type="ChEBI" id="CHEBI:29950"/>
        <dbReference type="ChEBI" id="CHEBI:50058"/>
        <dbReference type="ChEBI" id="CHEBI:57783"/>
        <dbReference type="ChEBI" id="CHEBI:58349"/>
        <dbReference type="EC" id="1.8.1.9"/>
    </reaction>
</comment>
<dbReference type="PANTHER" id="PTHR48105">
    <property type="entry name" value="THIOREDOXIN REDUCTASE 1-RELATED-RELATED"/>
    <property type="match status" value="1"/>
</dbReference>
<dbReference type="Pfam" id="PF07992">
    <property type="entry name" value="Pyr_redox_2"/>
    <property type="match status" value="1"/>
</dbReference>
<keyword evidence="1" id="KW-0285">Flavoprotein</keyword>
<feature type="domain" description="FAD/NAD(P)-binding" evidence="4">
    <location>
        <begin position="8"/>
        <end position="293"/>
    </location>
</feature>
<dbReference type="InterPro" id="IPR023753">
    <property type="entry name" value="FAD/NAD-binding_dom"/>
</dbReference>
<gene>
    <name evidence="5" type="ORF">BKA15_001105</name>
</gene>
<keyword evidence="2" id="KW-0560">Oxidoreductase</keyword>
<comment type="caution">
    <text evidence="5">The sequence shown here is derived from an EMBL/GenBank/DDBJ whole genome shotgun (WGS) entry which is preliminary data.</text>
</comment>
<proteinExistence type="predicted"/>
<dbReference type="PRINTS" id="PR00368">
    <property type="entry name" value="FADPNR"/>
</dbReference>
<accession>A0A7Y9I3V2</accession>
<dbReference type="SUPFAM" id="SSF51905">
    <property type="entry name" value="FAD/NAD(P)-binding domain"/>
    <property type="match status" value="1"/>
</dbReference>
<keyword evidence="6" id="KW-1185">Reference proteome</keyword>
<name>A0A7Y9I3V2_9ACTN</name>
<evidence type="ECO:0000313" key="5">
    <source>
        <dbReference type="EMBL" id="NYE69776.1"/>
    </source>
</evidence>
<evidence type="ECO:0000259" key="4">
    <source>
        <dbReference type="Pfam" id="PF07992"/>
    </source>
</evidence>
<dbReference type="RefSeq" id="WP_312878831.1">
    <property type="nucleotide sequence ID" value="NZ_JACCBU010000001.1"/>
</dbReference>
<evidence type="ECO:0000256" key="1">
    <source>
        <dbReference type="ARBA" id="ARBA00022630"/>
    </source>
</evidence>
<protein>
    <submittedName>
        <fullName evidence="5">Thioredoxin reductase</fullName>
    </submittedName>
</protein>
<evidence type="ECO:0000256" key="3">
    <source>
        <dbReference type="ARBA" id="ARBA00048132"/>
    </source>
</evidence>
<dbReference type="GO" id="GO:0004791">
    <property type="term" value="F:thioredoxin-disulfide reductase (NADPH) activity"/>
    <property type="evidence" value="ECO:0007669"/>
    <property type="project" value="UniProtKB-EC"/>
</dbReference>
<dbReference type="Gene3D" id="3.50.50.60">
    <property type="entry name" value="FAD/NAD(P)-binding domain"/>
    <property type="match status" value="2"/>
</dbReference>
<sequence length="329" mass="34448">MSGSDLDHDVIVIGGGPAGLSGAVALARSRRSVAVIDSGEPRNAPAAHMHNYLGHEGLPPTELIKLGRAELAGYGGTLIDGSVTAAARDTERGGFVVDLADGRRLRSRRLLITTGLVDTLPQLPGVADLWGKSVLHCPYCHGWEVRDTAIGVLATGPMSVHQALMFRQLSHDVIMFTHTTELGDDQRERLAARGIKIIDGEVAGLERDEADRLSGVVLASGRFVGRSTLVVGTIMEARADFLSPLGLSVEPVLAGEHRIGSRIVTDGNGATSVPGVWAAGNVADPRAQVIVSAGAGLTAGAMINADLIEEETEAAVQRARSRTRELSGT</sequence>
<organism evidence="5 6">
    <name type="scientific">Microlunatus parietis</name>
    <dbReference type="NCBI Taxonomy" id="682979"/>
    <lineage>
        <taxon>Bacteria</taxon>
        <taxon>Bacillati</taxon>
        <taxon>Actinomycetota</taxon>
        <taxon>Actinomycetes</taxon>
        <taxon>Propionibacteriales</taxon>
        <taxon>Propionibacteriaceae</taxon>
        <taxon>Microlunatus</taxon>
    </lineage>
</organism>
<dbReference type="Proteomes" id="UP000569914">
    <property type="component" value="Unassembled WGS sequence"/>
</dbReference>
<dbReference type="InterPro" id="IPR050097">
    <property type="entry name" value="Ferredoxin-NADP_redctase_2"/>
</dbReference>